<feature type="binding site" evidence="7">
    <location>
        <position position="332"/>
    </location>
    <ligand>
        <name>Zn(2+)</name>
        <dbReference type="ChEBI" id="CHEBI:29105"/>
    </ligand>
</feature>
<name>A0A4U0UT47_9PEZI</name>
<dbReference type="Proteomes" id="UP000310066">
    <property type="component" value="Unassembled WGS sequence"/>
</dbReference>
<dbReference type="PANTHER" id="PTHR11085">
    <property type="entry name" value="NAD-DEPENDENT PROTEIN DEACYLASE SIRTUIN-5, MITOCHONDRIAL-RELATED"/>
    <property type="match status" value="1"/>
</dbReference>
<feature type="active site" description="Proton acceptor" evidence="7">
    <location>
        <position position="297"/>
    </location>
</feature>
<dbReference type="OrthoDB" id="420264at2759"/>
<accession>A0A4U0UT47</accession>
<proteinExistence type="inferred from homology"/>
<dbReference type="InterPro" id="IPR026590">
    <property type="entry name" value="Ssirtuin_cat_dom"/>
</dbReference>
<dbReference type="SUPFAM" id="SSF52467">
    <property type="entry name" value="DHS-like NAD/FAD-binding domain"/>
    <property type="match status" value="1"/>
</dbReference>
<keyword evidence="6" id="KW-0520">NAD</keyword>
<evidence type="ECO:0000313" key="11">
    <source>
        <dbReference type="Proteomes" id="UP000310066"/>
    </source>
</evidence>
<protein>
    <recommendedName>
        <fullName evidence="9">Deacetylase sirtuin-type domain-containing protein</fullName>
    </recommendedName>
</protein>
<sequence length="522" mass="57932">MGSTEEQPLLPTVATPRAQLKRKHHEIIDLTADDEEPIRAAPGVRDAQRDQSTMQRMLGDDEVESGSQEEEDEDDSVVDDYLDHFEMQPYVAEAGSKDALSQERAIALCTELRQTDPGSFMAKYLTSSIMSPRLLGTAFGIDPELAVADDVFMRILGNSIVRAHRKRQKLIQHNTIDDAAKLLRRSRKIMVPTGAGISTSLGIPDFRSKGTGFYDKVRSLGYSAGEEVFDIIEFDRDPSVFYSLAGDILSDLNRFSPTHAFIKLLQDKGRLQTNYTQNIDNLEELAGIDRKRLIQCHGSFATASCRKCGDRVPGSTLFADLRAKRVAKCKRCEKAIAEQAKQPKPPPLPTKKKPPSKFKLRKNDWESSSGDDEDDNIPTPGVMKPDITFFHEKLPDTFFDRFTEQDSKDVDLVLVIGTSLKVAPVSEMPHHLPPEVPHIFISKEAIEHVNFDVQLLGECDDVCFELCRRAGWGLRHEMIPKGGLKVDVTPVEGSTCRWSVVPVGKTGVSATPQRASNGAGSV</sequence>
<feature type="compositionally biased region" description="Acidic residues" evidence="8">
    <location>
        <begin position="60"/>
        <end position="75"/>
    </location>
</feature>
<dbReference type="PANTHER" id="PTHR11085:SF9">
    <property type="entry name" value="NAD-DEPENDENT PROTEIN DEACETYLASE SIRTUIN-1"/>
    <property type="match status" value="1"/>
</dbReference>
<dbReference type="STRING" id="329885.A0A4U0UT47"/>
<evidence type="ECO:0000313" key="10">
    <source>
        <dbReference type="EMBL" id="TKA39164.1"/>
    </source>
</evidence>
<dbReference type="GO" id="GO:0046970">
    <property type="term" value="F:histone H4K16 deacetylase activity, NAD-dependent"/>
    <property type="evidence" value="ECO:0007669"/>
    <property type="project" value="TreeGrafter"/>
</dbReference>
<feature type="region of interest" description="Disordered" evidence="8">
    <location>
        <begin position="338"/>
        <end position="382"/>
    </location>
</feature>
<dbReference type="EMBL" id="NAJP01000040">
    <property type="protein sequence ID" value="TKA39164.1"/>
    <property type="molecule type" value="Genomic_DNA"/>
</dbReference>
<dbReference type="InterPro" id="IPR003000">
    <property type="entry name" value="Sirtuin"/>
</dbReference>
<dbReference type="InterPro" id="IPR050134">
    <property type="entry name" value="NAD-dep_sirtuin_deacylases"/>
</dbReference>
<organism evidence="10 11">
    <name type="scientific">Friedmanniomyces endolithicus</name>
    <dbReference type="NCBI Taxonomy" id="329885"/>
    <lineage>
        <taxon>Eukaryota</taxon>
        <taxon>Fungi</taxon>
        <taxon>Dikarya</taxon>
        <taxon>Ascomycota</taxon>
        <taxon>Pezizomycotina</taxon>
        <taxon>Dothideomycetes</taxon>
        <taxon>Dothideomycetidae</taxon>
        <taxon>Mycosphaerellales</taxon>
        <taxon>Teratosphaeriaceae</taxon>
        <taxon>Friedmanniomyces</taxon>
    </lineage>
</organism>
<dbReference type="GO" id="GO:0070403">
    <property type="term" value="F:NAD+ binding"/>
    <property type="evidence" value="ECO:0007669"/>
    <property type="project" value="InterPro"/>
</dbReference>
<evidence type="ECO:0000256" key="8">
    <source>
        <dbReference type="SAM" id="MobiDB-lite"/>
    </source>
</evidence>
<evidence type="ECO:0000259" key="9">
    <source>
        <dbReference type="PROSITE" id="PS50305"/>
    </source>
</evidence>
<dbReference type="InterPro" id="IPR029035">
    <property type="entry name" value="DHS-like_NAD/FAD-binding_dom"/>
</dbReference>
<dbReference type="AlphaFoldDB" id="A0A4U0UT47"/>
<comment type="similarity">
    <text evidence="2">Belongs to the sirtuin family. Class I subfamily.</text>
</comment>
<gene>
    <name evidence="10" type="ORF">B0A54_08473</name>
</gene>
<evidence type="ECO:0000256" key="3">
    <source>
        <dbReference type="ARBA" id="ARBA00022679"/>
    </source>
</evidence>
<keyword evidence="5 7" id="KW-0862">Zinc</keyword>
<keyword evidence="4 7" id="KW-0479">Metal-binding</keyword>
<evidence type="ECO:0000256" key="5">
    <source>
        <dbReference type="ARBA" id="ARBA00022833"/>
    </source>
</evidence>
<dbReference type="Pfam" id="PF02146">
    <property type="entry name" value="SIR2"/>
    <property type="match status" value="1"/>
</dbReference>
<dbReference type="PROSITE" id="PS50305">
    <property type="entry name" value="SIRTUIN"/>
    <property type="match status" value="1"/>
</dbReference>
<dbReference type="GO" id="GO:0005634">
    <property type="term" value="C:nucleus"/>
    <property type="evidence" value="ECO:0007669"/>
    <property type="project" value="TreeGrafter"/>
</dbReference>
<feature type="binding site" evidence="7">
    <location>
        <position position="305"/>
    </location>
    <ligand>
        <name>Zn(2+)</name>
        <dbReference type="ChEBI" id="CHEBI:29105"/>
    </ligand>
</feature>
<feature type="domain" description="Deacetylase sirtuin-type" evidence="9">
    <location>
        <begin position="169"/>
        <end position="473"/>
    </location>
</feature>
<evidence type="ECO:0000256" key="4">
    <source>
        <dbReference type="ARBA" id="ARBA00022723"/>
    </source>
</evidence>
<keyword evidence="3" id="KW-0808">Transferase</keyword>
<feature type="region of interest" description="Disordered" evidence="8">
    <location>
        <begin position="1"/>
        <end position="75"/>
    </location>
</feature>
<comment type="caution">
    <text evidence="10">The sequence shown here is derived from an EMBL/GenBank/DDBJ whole genome shotgun (WGS) entry which is preliminary data.</text>
</comment>
<feature type="compositionally biased region" description="Basic residues" evidence="8">
    <location>
        <begin position="350"/>
        <end position="360"/>
    </location>
</feature>
<dbReference type="InterPro" id="IPR026591">
    <property type="entry name" value="Sirtuin_cat_small_dom_sf"/>
</dbReference>
<dbReference type="GO" id="GO:0046872">
    <property type="term" value="F:metal ion binding"/>
    <property type="evidence" value="ECO:0007669"/>
    <property type="project" value="UniProtKB-KW"/>
</dbReference>
<evidence type="ECO:0000256" key="1">
    <source>
        <dbReference type="ARBA" id="ARBA00001947"/>
    </source>
</evidence>
<evidence type="ECO:0000256" key="7">
    <source>
        <dbReference type="PROSITE-ProRule" id="PRU00236"/>
    </source>
</evidence>
<dbReference type="Gene3D" id="3.30.1600.10">
    <property type="entry name" value="SIR2/SIRT2 'Small Domain"/>
    <property type="match status" value="1"/>
</dbReference>
<dbReference type="Gene3D" id="3.40.50.1220">
    <property type="entry name" value="TPP-binding domain"/>
    <property type="match status" value="1"/>
</dbReference>
<feature type="binding site" evidence="7">
    <location>
        <position position="329"/>
    </location>
    <ligand>
        <name>Zn(2+)</name>
        <dbReference type="ChEBI" id="CHEBI:29105"/>
    </ligand>
</feature>
<comment type="cofactor">
    <cofactor evidence="1">
        <name>Zn(2+)</name>
        <dbReference type="ChEBI" id="CHEBI:29105"/>
    </cofactor>
</comment>
<reference evidence="10 11" key="1">
    <citation type="submission" date="2017-03" db="EMBL/GenBank/DDBJ databases">
        <title>Genomes of endolithic fungi from Antarctica.</title>
        <authorList>
            <person name="Coleine C."/>
            <person name="Masonjones S."/>
            <person name="Stajich J.E."/>
        </authorList>
    </citation>
    <scope>NUCLEOTIDE SEQUENCE [LARGE SCALE GENOMIC DNA]</scope>
    <source>
        <strain evidence="10 11">CCFEE 5311</strain>
    </source>
</reference>
<evidence type="ECO:0000256" key="6">
    <source>
        <dbReference type="ARBA" id="ARBA00023027"/>
    </source>
</evidence>
<feature type="binding site" evidence="7">
    <location>
        <position position="308"/>
    </location>
    <ligand>
        <name>Zn(2+)</name>
        <dbReference type="ChEBI" id="CHEBI:29105"/>
    </ligand>
</feature>
<evidence type="ECO:0000256" key="2">
    <source>
        <dbReference type="ARBA" id="ARBA00006924"/>
    </source>
</evidence>